<dbReference type="PANTHER" id="PTHR33909:SF1">
    <property type="entry name" value="SEC TRANSLOCON ACCESSORY COMPLEX SUBUNIT YAJC"/>
    <property type="match status" value="1"/>
</dbReference>
<dbReference type="SMART" id="SM01323">
    <property type="entry name" value="YajC"/>
    <property type="match status" value="1"/>
</dbReference>
<keyword evidence="3" id="KW-0813">Transport</keyword>
<dbReference type="EMBL" id="FOTI01000005">
    <property type="protein sequence ID" value="SFL26661.1"/>
    <property type="molecule type" value="Genomic_DNA"/>
</dbReference>
<feature type="region of interest" description="Disordered" evidence="10">
    <location>
        <begin position="86"/>
        <end position="108"/>
    </location>
</feature>
<dbReference type="Proteomes" id="UP000199006">
    <property type="component" value="Unassembled WGS sequence"/>
</dbReference>
<dbReference type="OrthoDB" id="9800132at2"/>
<evidence type="ECO:0000256" key="6">
    <source>
        <dbReference type="ARBA" id="ARBA00022927"/>
    </source>
</evidence>
<dbReference type="RefSeq" id="WP_089859647.1">
    <property type="nucleotide sequence ID" value="NZ_FOTI01000005.1"/>
</dbReference>
<dbReference type="GO" id="GO:0005886">
    <property type="term" value="C:plasma membrane"/>
    <property type="evidence" value="ECO:0007669"/>
    <property type="project" value="UniProtKB-SubCell"/>
</dbReference>
<dbReference type="GO" id="GO:0015031">
    <property type="term" value="P:protein transport"/>
    <property type="evidence" value="ECO:0007669"/>
    <property type="project" value="UniProtKB-KW"/>
</dbReference>
<protein>
    <submittedName>
        <fullName evidence="12">Preprotein translocase subunit YajC</fullName>
    </submittedName>
</protein>
<evidence type="ECO:0000256" key="1">
    <source>
        <dbReference type="ARBA" id="ARBA00004162"/>
    </source>
</evidence>
<accession>A0A1I4GBX4</accession>
<dbReference type="InterPro" id="IPR003849">
    <property type="entry name" value="Preprotein_translocase_YajC"/>
</dbReference>
<feature type="compositionally biased region" description="Acidic residues" evidence="10">
    <location>
        <begin position="98"/>
        <end position="108"/>
    </location>
</feature>
<comment type="subcellular location">
    <subcellularLocation>
        <location evidence="1">Cell membrane</location>
        <topology evidence="1">Single-pass membrane protein</topology>
    </subcellularLocation>
</comment>
<evidence type="ECO:0000256" key="5">
    <source>
        <dbReference type="ARBA" id="ARBA00022692"/>
    </source>
</evidence>
<keyword evidence="4" id="KW-1003">Cell membrane</keyword>
<evidence type="ECO:0000256" key="8">
    <source>
        <dbReference type="ARBA" id="ARBA00023010"/>
    </source>
</evidence>
<reference evidence="12 13" key="1">
    <citation type="submission" date="2016-10" db="EMBL/GenBank/DDBJ databases">
        <authorList>
            <person name="de Groot N.N."/>
        </authorList>
    </citation>
    <scope>NUCLEOTIDE SEQUENCE [LARGE SCALE GENOMIC DNA]</scope>
    <source>
        <strain evidence="12 13">ATCC 51327</strain>
    </source>
</reference>
<keyword evidence="13" id="KW-1185">Reference proteome</keyword>
<comment type="similarity">
    <text evidence="2">Belongs to the YajC family.</text>
</comment>
<evidence type="ECO:0000256" key="10">
    <source>
        <dbReference type="SAM" id="MobiDB-lite"/>
    </source>
</evidence>
<organism evidence="12 13">
    <name type="scientific">Halanaerobium salsuginis</name>
    <dbReference type="NCBI Taxonomy" id="29563"/>
    <lineage>
        <taxon>Bacteria</taxon>
        <taxon>Bacillati</taxon>
        <taxon>Bacillota</taxon>
        <taxon>Clostridia</taxon>
        <taxon>Halanaerobiales</taxon>
        <taxon>Halanaerobiaceae</taxon>
        <taxon>Halanaerobium</taxon>
    </lineage>
</organism>
<keyword evidence="7 11" id="KW-1133">Transmembrane helix</keyword>
<evidence type="ECO:0000313" key="13">
    <source>
        <dbReference type="Proteomes" id="UP000199006"/>
    </source>
</evidence>
<gene>
    <name evidence="12" type="ORF">SAMN02983006_00668</name>
</gene>
<dbReference type="STRING" id="29563.SAMN02983006_00668"/>
<keyword evidence="5 11" id="KW-0812">Transmembrane</keyword>
<dbReference type="AlphaFoldDB" id="A0A1I4GBX4"/>
<keyword evidence="6" id="KW-0653">Protein transport</keyword>
<evidence type="ECO:0000256" key="3">
    <source>
        <dbReference type="ARBA" id="ARBA00022448"/>
    </source>
</evidence>
<dbReference type="PRINTS" id="PR01853">
    <property type="entry name" value="YAJCTRNLCASE"/>
</dbReference>
<evidence type="ECO:0000256" key="7">
    <source>
        <dbReference type="ARBA" id="ARBA00022989"/>
    </source>
</evidence>
<keyword evidence="8" id="KW-0811">Translocation</keyword>
<keyword evidence="9 11" id="KW-0472">Membrane</keyword>
<proteinExistence type="inferred from homology"/>
<evidence type="ECO:0000256" key="11">
    <source>
        <dbReference type="SAM" id="Phobius"/>
    </source>
</evidence>
<dbReference type="Pfam" id="PF02699">
    <property type="entry name" value="YajC"/>
    <property type="match status" value="1"/>
</dbReference>
<dbReference type="PANTHER" id="PTHR33909">
    <property type="entry name" value="SEC TRANSLOCON ACCESSORY COMPLEX SUBUNIT YAJC"/>
    <property type="match status" value="1"/>
</dbReference>
<name>A0A1I4GBX4_9FIRM</name>
<evidence type="ECO:0000256" key="4">
    <source>
        <dbReference type="ARBA" id="ARBA00022475"/>
    </source>
</evidence>
<feature type="transmembrane region" description="Helical" evidence="11">
    <location>
        <begin position="6"/>
        <end position="22"/>
    </location>
</feature>
<evidence type="ECO:0000256" key="9">
    <source>
        <dbReference type="ARBA" id="ARBA00023136"/>
    </source>
</evidence>
<sequence length="108" mass="12586">MEYLYAILPWVLIFGIFWFFLIRPQQKQKKEHQNMLDNLVIGDKIITIGGIKGKIIKINDNNIRVRVSSNVDIDFIKNAISRVTEKNESNHKNLTAENDAEQSEQDKE</sequence>
<evidence type="ECO:0000313" key="12">
    <source>
        <dbReference type="EMBL" id="SFL26661.1"/>
    </source>
</evidence>
<dbReference type="NCBIfam" id="TIGR00739">
    <property type="entry name" value="yajC"/>
    <property type="match status" value="1"/>
</dbReference>
<evidence type="ECO:0000256" key="2">
    <source>
        <dbReference type="ARBA" id="ARBA00006742"/>
    </source>
</evidence>